<name>A0ABP8N9V4_9BACT</name>
<sequence>MKGAKDYFSNSTGTKKEPLVMYVDMNCYFASCEQQRNPQWRGKPLGVVTYNSYDPAVIAASIEAKQYGIRSGMRYRECLALCPQLITTPTNPAWYRQVHVDIMAILRRYCDDVIPKSIDEAVCNFHSYALVYKDIRPIAMQVKADIAARYDWLRCSIGIAPNSFLAKVGTELQKPDGLQLITEDNIDEQLGKMKLQGLPGIAARNERRLNMIGIRTPVEMRHASPALLRKAFGGVVGEYWYKRLNFGEVDMYSRAENRTMSATRTMSSEQSRDRQQLESMIISLCTRLEQRMVTSDIFCREVCFSIRYRDDTRWDTAIKLAEPVQDAMEMRSYILQRMAEFERSRGIGTLLTDKVTNLTVAIQGFISGQVMQYSLFDNRLRKDTLRKVIYKIKDEYDQKNIVRKGAELLNPFVLKDAVGFGSVRDLGDIKGNIKNKHMLEEDKQKDDPYVRKIKQKPPPPPPREEDPYCDVPPPDLVTGEEQYLSLAAMHKAITGKQRTDQDKDLQRWKNKALGI</sequence>
<dbReference type="Gene3D" id="1.10.150.20">
    <property type="entry name" value="5' to 3' exonuclease, C-terminal subdomain"/>
    <property type="match status" value="1"/>
</dbReference>
<accession>A0ABP8N9V4</accession>
<dbReference type="Pfam" id="PF11799">
    <property type="entry name" value="IMS_C"/>
    <property type="match status" value="1"/>
</dbReference>
<reference evidence="5" key="1">
    <citation type="journal article" date="2019" name="Int. J. Syst. Evol. Microbiol.">
        <title>The Global Catalogue of Microorganisms (GCM) 10K type strain sequencing project: providing services to taxonomists for standard genome sequencing and annotation.</title>
        <authorList>
            <consortium name="The Broad Institute Genomics Platform"/>
            <consortium name="The Broad Institute Genome Sequencing Center for Infectious Disease"/>
            <person name="Wu L."/>
            <person name="Ma J."/>
        </authorList>
    </citation>
    <scope>NUCLEOTIDE SEQUENCE [LARGE SCALE GENOMIC DNA]</scope>
    <source>
        <strain evidence="5">JCM 32105</strain>
    </source>
</reference>
<dbReference type="InterPro" id="IPR017961">
    <property type="entry name" value="DNA_pol_Y-fam_little_finger"/>
</dbReference>
<dbReference type="EMBL" id="BAABFA010000008">
    <property type="protein sequence ID" value="GAA4463763.1"/>
    <property type="molecule type" value="Genomic_DNA"/>
</dbReference>
<evidence type="ECO:0000256" key="1">
    <source>
        <dbReference type="ARBA" id="ARBA00010945"/>
    </source>
</evidence>
<dbReference type="InterPro" id="IPR001126">
    <property type="entry name" value="UmuC"/>
</dbReference>
<dbReference type="PANTHER" id="PTHR11076:SF34">
    <property type="entry name" value="PROTEIN UMUC"/>
    <property type="match status" value="1"/>
</dbReference>
<dbReference type="SUPFAM" id="SSF56672">
    <property type="entry name" value="DNA/RNA polymerases"/>
    <property type="match status" value="1"/>
</dbReference>
<dbReference type="Gene3D" id="3.30.70.270">
    <property type="match status" value="1"/>
</dbReference>
<dbReference type="Proteomes" id="UP001500067">
    <property type="component" value="Unassembled WGS sequence"/>
</dbReference>
<dbReference type="InterPro" id="IPR050116">
    <property type="entry name" value="DNA_polymerase-Y"/>
</dbReference>
<evidence type="ECO:0000256" key="2">
    <source>
        <dbReference type="SAM" id="MobiDB-lite"/>
    </source>
</evidence>
<evidence type="ECO:0000313" key="5">
    <source>
        <dbReference type="Proteomes" id="UP001500067"/>
    </source>
</evidence>
<dbReference type="Gene3D" id="3.40.1170.60">
    <property type="match status" value="1"/>
</dbReference>
<keyword evidence="5" id="KW-1185">Reference proteome</keyword>
<feature type="region of interest" description="Disordered" evidence="2">
    <location>
        <begin position="495"/>
        <end position="515"/>
    </location>
</feature>
<dbReference type="RefSeq" id="WP_345080318.1">
    <property type="nucleotide sequence ID" value="NZ_BAABFA010000008.1"/>
</dbReference>
<evidence type="ECO:0000313" key="4">
    <source>
        <dbReference type="EMBL" id="GAA4463763.1"/>
    </source>
</evidence>
<evidence type="ECO:0000259" key="3">
    <source>
        <dbReference type="PROSITE" id="PS50173"/>
    </source>
</evidence>
<gene>
    <name evidence="4" type="primary">dinB_1</name>
    <name evidence="4" type="ORF">GCM10023093_12920</name>
</gene>
<proteinExistence type="inferred from homology"/>
<dbReference type="InterPro" id="IPR036775">
    <property type="entry name" value="DNA_pol_Y-fam_lit_finger_sf"/>
</dbReference>
<comment type="similarity">
    <text evidence="1">Belongs to the DNA polymerase type-Y family.</text>
</comment>
<feature type="compositionally biased region" description="Basic and acidic residues" evidence="2">
    <location>
        <begin position="497"/>
        <end position="507"/>
    </location>
</feature>
<dbReference type="PANTHER" id="PTHR11076">
    <property type="entry name" value="DNA REPAIR POLYMERASE UMUC / TRANSFERASE FAMILY MEMBER"/>
    <property type="match status" value="1"/>
</dbReference>
<dbReference type="InterPro" id="IPR043128">
    <property type="entry name" value="Rev_trsase/Diguanyl_cyclase"/>
</dbReference>
<dbReference type="Pfam" id="PF00817">
    <property type="entry name" value="IMS"/>
    <property type="match status" value="1"/>
</dbReference>
<dbReference type="InterPro" id="IPR043502">
    <property type="entry name" value="DNA/RNA_pol_sf"/>
</dbReference>
<protein>
    <submittedName>
        <fullName evidence="4">DNA polymerase IV</fullName>
    </submittedName>
</protein>
<comment type="caution">
    <text evidence="4">The sequence shown here is derived from an EMBL/GenBank/DDBJ whole genome shotgun (WGS) entry which is preliminary data.</text>
</comment>
<feature type="domain" description="UmuC" evidence="3">
    <location>
        <begin position="20"/>
        <end position="202"/>
    </location>
</feature>
<organism evidence="4 5">
    <name type="scientific">Nemorincola caseinilytica</name>
    <dbReference type="NCBI Taxonomy" id="2054315"/>
    <lineage>
        <taxon>Bacteria</taxon>
        <taxon>Pseudomonadati</taxon>
        <taxon>Bacteroidota</taxon>
        <taxon>Chitinophagia</taxon>
        <taxon>Chitinophagales</taxon>
        <taxon>Chitinophagaceae</taxon>
        <taxon>Nemorincola</taxon>
    </lineage>
</organism>
<dbReference type="SUPFAM" id="SSF100879">
    <property type="entry name" value="Lesion bypass DNA polymerase (Y-family), little finger domain"/>
    <property type="match status" value="1"/>
</dbReference>
<feature type="region of interest" description="Disordered" evidence="2">
    <location>
        <begin position="439"/>
        <end position="474"/>
    </location>
</feature>
<dbReference type="PROSITE" id="PS50173">
    <property type="entry name" value="UMUC"/>
    <property type="match status" value="1"/>
</dbReference>
<feature type="compositionally biased region" description="Basic and acidic residues" evidence="2">
    <location>
        <begin position="439"/>
        <end position="450"/>
    </location>
</feature>
<dbReference type="Gene3D" id="3.30.1490.100">
    <property type="entry name" value="DNA polymerase, Y-family, little finger domain"/>
    <property type="match status" value="1"/>
</dbReference>